<evidence type="ECO:0000256" key="2">
    <source>
        <dbReference type="ARBA" id="ARBA00022801"/>
    </source>
</evidence>
<dbReference type="OrthoDB" id="9777293at2"/>
<reference evidence="6" key="1">
    <citation type="submission" date="2014-12" db="EMBL/GenBank/DDBJ databases">
        <title>Genome sequence of Clostridium beijerinckii strain 59B.</title>
        <authorList>
            <person name="Little G.T."/>
            <person name="Minton N.P."/>
        </authorList>
    </citation>
    <scope>NUCLEOTIDE SEQUENCE [LARGE SCALE GENOMIC DNA]</scope>
    <source>
        <strain evidence="6">59B</strain>
    </source>
</reference>
<organism evidence="5 6">
    <name type="scientific">Clostridium beijerinckii</name>
    <name type="common">Clostridium MP</name>
    <dbReference type="NCBI Taxonomy" id="1520"/>
    <lineage>
        <taxon>Bacteria</taxon>
        <taxon>Bacillati</taxon>
        <taxon>Bacillota</taxon>
        <taxon>Clostridia</taxon>
        <taxon>Eubacteriales</taxon>
        <taxon>Clostridiaceae</taxon>
        <taxon>Clostridium</taxon>
    </lineage>
</organism>
<name>A0A0B5QGZ8_CLOBE</name>
<dbReference type="Pfam" id="PF03418">
    <property type="entry name" value="Peptidase_A25"/>
    <property type="match status" value="1"/>
</dbReference>
<dbReference type="RefSeq" id="WP_041894385.1">
    <property type="nucleotide sequence ID" value="NZ_CP010086.2"/>
</dbReference>
<dbReference type="KEGG" id="cbei:LF65_00903"/>
<dbReference type="NCBIfam" id="TIGR01441">
    <property type="entry name" value="GPR"/>
    <property type="match status" value="1"/>
</dbReference>
<dbReference type="Gene3D" id="3.40.50.1450">
    <property type="entry name" value="HybD-like"/>
    <property type="match status" value="1"/>
</dbReference>
<comment type="catalytic activity">
    <reaction evidence="4">
        <text>Endopeptidase action with P4 Glu or Asp, P1 preferably Glu &gt; Asp, P1' hydrophobic and P2' Ala.</text>
        <dbReference type="EC" id="3.4.24.78"/>
    </reaction>
</comment>
<evidence type="ECO:0000256" key="4">
    <source>
        <dbReference type="HAMAP-Rule" id="MF_00626"/>
    </source>
</evidence>
<evidence type="ECO:0000313" key="5">
    <source>
        <dbReference type="EMBL" id="AJG97526.1"/>
    </source>
</evidence>
<comment type="similarity">
    <text evidence="4">Belongs to the peptidase A25 family.</text>
</comment>
<dbReference type="EMBL" id="CP010086">
    <property type="protein sequence ID" value="AJG97526.1"/>
    <property type="molecule type" value="Genomic_DNA"/>
</dbReference>
<keyword evidence="3 4" id="KW-0865">Zymogen</keyword>
<dbReference type="InterPro" id="IPR005080">
    <property type="entry name" value="Peptidase_A25"/>
</dbReference>
<keyword evidence="2 4" id="KW-0378">Hydrolase</keyword>
<dbReference type="HAMAP" id="MF_00626">
    <property type="entry name" value="Germination_prot"/>
    <property type="match status" value="1"/>
</dbReference>
<evidence type="ECO:0000313" key="6">
    <source>
        <dbReference type="Proteomes" id="UP000031866"/>
    </source>
</evidence>
<dbReference type="SUPFAM" id="SSF53163">
    <property type="entry name" value="HybD-like"/>
    <property type="match status" value="1"/>
</dbReference>
<comment type="PTM">
    <text evidence="4">Autoproteolytically processed. The inactive tetrameric zymogen termed p46 autoprocesses to a smaller form termed p41, which is active only during spore germination.</text>
</comment>
<accession>A0A0B5QGZ8</accession>
<dbReference type="EC" id="3.4.24.78" evidence="4"/>
<feature type="propeptide" id="PRO_5005013509" evidence="4">
    <location>
        <begin position="1"/>
        <end position="7"/>
    </location>
</feature>
<gene>
    <name evidence="4" type="primary">gpr</name>
    <name evidence="5" type="ORF">LF65_00903</name>
</gene>
<dbReference type="PIRSF" id="PIRSF019549">
    <property type="entry name" value="Peptidase_A25"/>
    <property type="match status" value="1"/>
</dbReference>
<dbReference type="GO" id="GO:0006508">
    <property type="term" value="P:proteolysis"/>
    <property type="evidence" value="ECO:0007669"/>
    <property type="project" value="UniProtKB-UniRule"/>
</dbReference>
<dbReference type="GO" id="GO:0009847">
    <property type="term" value="P:spore germination"/>
    <property type="evidence" value="ECO:0007669"/>
    <property type="project" value="UniProtKB-UniRule"/>
</dbReference>
<feature type="chain" id="PRO_5023309962" description="Germination protease" evidence="4">
    <location>
        <begin position="8"/>
        <end position="327"/>
    </location>
</feature>
<keyword evidence="1 4" id="KW-0645">Protease</keyword>
<proteinExistence type="inferred from homology"/>
<comment type="subunit">
    <text evidence="4">Homotetramer.</text>
</comment>
<dbReference type="AlphaFoldDB" id="A0A0B5QGZ8"/>
<dbReference type="GO" id="GO:0004222">
    <property type="term" value="F:metalloendopeptidase activity"/>
    <property type="evidence" value="ECO:0007669"/>
    <property type="project" value="UniProtKB-UniRule"/>
</dbReference>
<evidence type="ECO:0000256" key="3">
    <source>
        <dbReference type="ARBA" id="ARBA00023145"/>
    </source>
</evidence>
<sequence>MINVRTDLVLEAREIYKESHKDEVDIDGIEVIEESEDDIKVTTVKVKNDEGAKKIGKPKGNYITIGMPDFTAYDGETMDRVSQVVSEILQRLIKIDTEKTVLVVGLGNWQVTPDALGPKVTEKIMVTRHLQTVMPEAIDESVRPVCSIAPGVLGVTGIETVEIIKGVVEKIKPDLVICIDALAARRVERVNTTIQIGDTGISPGAGVGNNRKQINEENLGVKVIAVGIPTVVDATTIANDTIDSVIDSLINNSSSGNEFYKMLKSLDKNEKERLIKEVMSSKASMDMIVTPKDIDLMVNSLSRIIANGINMAVQPNMDMDEINKFMG</sequence>
<comment type="function">
    <text evidence="4">Initiates the rapid degradation of small, acid-soluble proteins during spore germination.</text>
</comment>
<protein>
    <recommendedName>
        <fullName evidence="4">Germination protease</fullName>
        <ecNumber evidence="4">3.4.24.78</ecNumber>
    </recommendedName>
    <alternativeName>
        <fullName evidence="4">GPR endopeptidase</fullName>
    </alternativeName>
    <alternativeName>
        <fullName evidence="4">Germination proteinase</fullName>
    </alternativeName>
    <alternativeName>
        <fullName evidence="4">Spore protease</fullName>
    </alternativeName>
</protein>
<dbReference type="Proteomes" id="UP000031866">
    <property type="component" value="Chromosome"/>
</dbReference>
<evidence type="ECO:0000256" key="1">
    <source>
        <dbReference type="ARBA" id="ARBA00022670"/>
    </source>
</evidence>
<dbReference type="STRING" id="1520.LF65_00903"/>
<dbReference type="InterPro" id="IPR023430">
    <property type="entry name" value="Pept_HybD-like_dom_sf"/>
</dbReference>